<evidence type="ECO:0000256" key="4">
    <source>
        <dbReference type="ARBA" id="ARBA00022605"/>
    </source>
</evidence>
<dbReference type="InterPro" id="IPR005801">
    <property type="entry name" value="ADC_synthase"/>
</dbReference>
<gene>
    <name evidence="10" type="ORF">Plil01_000612400</name>
</gene>
<dbReference type="SUPFAM" id="SSF56322">
    <property type="entry name" value="ADC synthase"/>
    <property type="match status" value="1"/>
</dbReference>
<dbReference type="GO" id="GO:0000162">
    <property type="term" value="P:L-tryptophan biosynthetic process"/>
    <property type="evidence" value="ECO:0007669"/>
    <property type="project" value="UniProtKB-KW"/>
</dbReference>
<evidence type="ECO:0000256" key="1">
    <source>
        <dbReference type="ARBA" id="ARBA00004873"/>
    </source>
</evidence>
<dbReference type="NCBIfam" id="TIGR00564">
    <property type="entry name" value="trpE_most"/>
    <property type="match status" value="1"/>
</dbReference>
<dbReference type="InterPro" id="IPR019999">
    <property type="entry name" value="Anth_synth_I-like"/>
</dbReference>
<evidence type="ECO:0000313" key="11">
    <source>
        <dbReference type="Proteomes" id="UP001165083"/>
    </source>
</evidence>
<dbReference type="Pfam" id="PF04715">
    <property type="entry name" value="Anth_synt_I_N"/>
    <property type="match status" value="1"/>
</dbReference>
<dbReference type="EC" id="4.1.3.27" evidence="3"/>
<keyword evidence="5" id="KW-0822">Tryptophan biosynthesis</keyword>
<evidence type="ECO:0000259" key="9">
    <source>
        <dbReference type="Pfam" id="PF04715"/>
    </source>
</evidence>
<proteinExistence type="inferred from homology"/>
<evidence type="ECO:0000256" key="7">
    <source>
        <dbReference type="ARBA" id="ARBA00023239"/>
    </source>
</evidence>
<dbReference type="EMBL" id="BSXW01000264">
    <property type="protein sequence ID" value="GMF16945.1"/>
    <property type="molecule type" value="Genomic_DNA"/>
</dbReference>
<protein>
    <recommendedName>
        <fullName evidence="3">anthranilate synthase</fullName>
        <ecNumber evidence="3">4.1.3.27</ecNumber>
    </recommendedName>
</protein>
<comment type="pathway">
    <text evidence="1">Amino-acid biosynthesis; L-tryptophan biosynthesis; L-tryptophan from chorismate: step 1/5.</text>
</comment>
<dbReference type="PANTHER" id="PTHR11236:SF9">
    <property type="entry name" value="ANTHRANILATE SYNTHASE COMPONENT 1"/>
    <property type="match status" value="1"/>
</dbReference>
<accession>A0A9W6WTE3</accession>
<evidence type="ECO:0000313" key="10">
    <source>
        <dbReference type="EMBL" id="GMF16945.1"/>
    </source>
</evidence>
<dbReference type="GO" id="GO:0004049">
    <property type="term" value="F:anthranilate synthase activity"/>
    <property type="evidence" value="ECO:0007669"/>
    <property type="project" value="UniProtKB-EC"/>
</dbReference>
<keyword evidence="7" id="KW-0456">Lyase</keyword>
<keyword evidence="11" id="KW-1185">Reference proteome</keyword>
<dbReference type="PRINTS" id="PR00095">
    <property type="entry name" value="ANTSNTHASEI"/>
</dbReference>
<evidence type="ECO:0000256" key="2">
    <source>
        <dbReference type="ARBA" id="ARBA00009562"/>
    </source>
</evidence>
<dbReference type="Proteomes" id="UP001165083">
    <property type="component" value="Unassembled WGS sequence"/>
</dbReference>
<keyword evidence="4" id="KW-0028">Amino-acid biosynthesis</keyword>
<comment type="similarity">
    <text evidence="2">Belongs to the anthranilate synthase component I family.</text>
</comment>
<dbReference type="InterPro" id="IPR006805">
    <property type="entry name" value="Anth_synth_I_N"/>
</dbReference>
<dbReference type="PANTHER" id="PTHR11236">
    <property type="entry name" value="AMINOBENZOATE/ANTHRANILATE SYNTHASE"/>
    <property type="match status" value="1"/>
</dbReference>
<reference evidence="10" key="1">
    <citation type="submission" date="2023-04" db="EMBL/GenBank/DDBJ databases">
        <title>Phytophthora lilii NBRC 32176.</title>
        <authorList>
            <person name="Ichikawa N."/>
            <person name="Sato H."/>
            <person name="Tonouchi N."/>
        </authorList>
    </citation>
    <scope>NUCLEOTIDE SEQUENCE</scope>
    <source>
        <strain evidence="10">NBRC 32176</strain>
    </source>
</reference>
<dbReference type="AlphaFoldDB" id="A0A9W6WTE3"/>
<organism evidence="10 11">
    <name type="scientific">Phytophthora lilii</name>
    <dbReference type="NCBI Taxonomy" id="2077276"/>
    <lineage>
        <taxon>Eukaryota</taxon>
        <taxon>Sar</taxon>
        <taxon>Stramenopiles</taxon>
        <taxon>Oomycota</taxon>
        <taxon>Peronosporomycetes</taxon>
        <taxon>Peronosporales</taxon>
        <taxon>Peronosporaceae</taxon>
        <taxon>Phytophthora</taxon>
    </lineage>
</organism>
<feature type="domain" description="Anthranilate synthase component I N-terminal" evidence="9">
    <location>
        <begin position="100"/>
        <end position="234"/>
    </location>
</feature>
<keyword evidence="6" id="KW-0057">Aromatic amino acid biosynthesis</keyword>
<comment type="caution">
    <text evidence="10">The sequence shown here is derived from an EMBL/GenBank/DDBJ whole genome shotgun (WGS) entry which is preliminary data.</text>
</comment>
<dbReference type="InterPro" id="IPR015890">
    <property type="entry name" value="Chorismate_C"/>
</dbReference>
<dbReference type="InterPro" id="IPR005256">
    <property type="entry name" value="Anth_synth_I_PabB"/>
</dbReference>
<evidence type="ECO:0000256" key="6">
    <source>
        <dbReference type="ARBA" id="ARBA00023141"/>
    </source>
</evidence>
<dbReference type="Gene3D" id="3.60.120.10">
    <property type="entry name" value="Anthranilate synthase"/>
    <property type="match status" value="1"/>
</dbReference>
<name>A0A9W6WTE3_9STRA</name>
<evidence type="ECO:0000256" key="5">
    <source>
        <dbReference type="ARBA" id="ARBA00022822"/>
    </source>
</evidence>
<sequence length="572" mass="62768">MSTSSSRGPQKILVATPPSLHELFPSLQRRSVHLGATSGWPNTSSSVPVITTGTCQHAVVRRTSVLMSFHPQLERVAQLQQQPENRHKNLVPVYLDAAADLDTPVSVLLKLREGQTRAFLLESVAPGEKIARYSFIGAGPLKVLATGEGQSLQGDPLVHLEHEMKNYRTVTLPELNVPMTGGAVGYCGFDAIRHFEPKIAPYVQAQKDVLKVPESIYMFFDTVVIFDHVFHSLKIVSHCRLDTGDLAAAYKEATNKIMAVNEALEKPLVRPSTVAHASAPTSSKLDLEAASNVGKAGYMGFVEKLKEHIVDGDIFQAVPSQRLAVDLPKDVTPLDLYRQMRVINPSPYMFFLDMGEDFQIVGASPEMLVKVDHDRVVETHPIAGTRHRGATDAEDDALEKELLADEKERAEHIMLVDLGRNDVGRVAKPGSVRVERLMQIEKYSHVMHIVSVVKGDLREDRTVYDAYRAMFPAGTLSGAPKVRAMELICSLETERRGVYSGSVGYFSFSGFLDTAIAIRTMVVKSGKVYSQAGGGIVYDSDPQAEYMETVNKLGSAVKTLEMCAAHMTPSAQ</sequence>
<feature type="domain" description="Chorismate-utilising enzyme C-terminal" evidence="8">
    <location>
        <begin position="295"/>
        <end position="552"/>
    </location>
</feature>
<evidence type="ECO:0000259" key="8">
    <source>
        <dbReference type="Pfam" id="PF00425"/>
    </source>
</evidence>
<evidence type="ECO:0000256" key="3">
    <source>
        <dbReference type="ARBA" id="ARBA00012266"/>
    </source>
</evidence>
<dbReference type="OrthoDB" id="1865897at2759"/>
<dbReference type="Pfam" id="PF00425">
    <property type="entry name" value="Chorismate_bind"/>
    <property type="match status" value="1"/>
</dbReference>